<sequence>MLISYKLSSSGSWIRRHVNDHFVQLAKKDNYRSRAAYKLIELDDKFKLLKNCSHIVELGAAPGSWTEITLKRMKRPGKIVTIDLLEMEPVAPPPGIQCNMLVGDFLEQTSVDKVMESLRDENGELCFVDLVMSDMAPNTSGVQSLDHGRSMILSEQAYEFSKKVLKKGGHLILKIFQGAEGRVVLGGIKKDAKKEFQDSSNIQTRSIKE</sequence>
<accession>A0AAW2ZFK3</accession>
<protein>
    <recommendedName>
        <fullName evidence="6">rRNA methyltransferase 2, mitochondrial</fullName>
    </recommendedName>
</protein>
<keyword evidence="2" id="KW-0698">rRNA processing</keyword>
<evidence type="ECO:0000256" key="1">
    <source>
        <dbReference type="ARBA" id="ARBA00009258"/>
    </source>
</evidence>
<dbReference type="Pfam" id="PF01728">
    <property type="entry name" value="FtsJ"/>
    <property type="match status" value="1"/>
</dbReference>
<dbReference type="Proteomes" id="UP001431209">
    <property type="component" value="Unassembled WGS sequence"/>
</dbReference>
<comment type="caution">
    <text evidence="9">The sequence shown here is derived from an EMBL/GenBank/DDBJ whole genome shotgun (WGS) entry which is preliminary data.</text>
</comment>
<keyword evidence="3 9" id="KW-0489">Methyltransferase</keyword>
<evidence type="ECO:0000256" key="4">
    <source>
        <dbReference type="ARBA" id="ARBA00022679"/>
    </source>
</evidence>
<evidence type="ECO:0000256" key="2">
    <source>
        <dbReference type="ARBA" id="ARBA00022552"/>
    </source>
</evidence>
<dbReference type="PANTHER" id="PTHR10920">
    <property type="entry name" value="RIBOSOMAL RNA METHYLTRANSFERASE"/>
    <property type="match status" value="1"/>
</dbReference>
<evidence type="ECO:0000256" key="7">
    <source>
        <dbReference type="PIRSR" id="PIRSR005461-1"/>
    </source>
</evidence>
<organism evidence="9 10">
    <name type="scientific">Acrasis kona</name>
    <dbReference type="NCBI Taxonomy" id="1008807"/>
    <lineage>
        <taxon>Eukaryota</taxon>
        <taxon>Discoba</taxon>
        <taxon>Heterolobosea</taxon>
        <taxon>Tetramitia</taxon>
        <taxon>Eutetramitia</taxon>
        <taxon>Acrasidae</taxon>
        <taxon>Acrasis</taxon>
    </lineage>
</organism>
<keyword evidence="10" id="KW-1185">Reference proteome</keyword>
<keyword evidence="5 7" id="KW-0949">S-adenosyl-L-methionine</keyword>
<dbReference type="SUPFAM" id="SSF53335">
    <property type="entry name" value="S-adenosyl-L-methionine-dependent methyltransferases"/>
    <property type="match status" value="1"/>
</dbReference>
<dbReference type="GO" id="GO:0008650">
    <property type="term" value="F:rRNA (uridine-2'-O-)-methyltransferase activity"/>
    <property type="evidence" value="ECO:0007669"/>
    <property type="project" value="TreeGrafter"/>
</dbReference>
<dbReference type="Gene3D" id="3.40.50.150">
    <property type="entry name" value="Vaccinia Virus protein VP39"/>
    <property type="match status" value="1"/>
</dbReference>
<dbReference type="InterPro" id="IPR029063">
    <property type="entry name" value="SAM-dependent_MTases_sf"/>
</dbReference>
<evidence type="ECO:0000256" key="6">
    <source>
        <dbReference type="ARBA" id="ARBA00041184"/>
    </source>
</evidence>
<dbReference type="PIRSF" id="PIRSF005461">
    <property type="entry name" value="23S_rRNA_mtase"/>
    <property type="match status" value="1"/>
</dbReference>
<evidence type="ECO:0000313" key="9">
    <source>
        <dbReference type="EMBL" id="KAL0488149.1"/>
    </source>
</evidence>
<keyword evidence="4" id="KW-0808">Transferase</keyword>
<dbReference type="PANTHER" id="PTHR10920:SF18">
    <property type="entry name" value="RRNA METHYLTRANSFERASE 2, MITOCHONDRIAL"/>
    <property type="match status" value="1"/>
</dbReference>
<dbReference type="InterPro" id="IPR002877">
    <property type="entry name" value="RNA_MeTrfase_FtsJ_dom"/>
</dbReference>
<dbReference type="InterPro" id="IPR050082">
    <property type="entry name" value="RNA_methyltr_RlmE"/>
</dbReference>
<dbReference type="AlphaFoldDB" id="A0AAW2ZFK3"/>
<feature type="domain" description="Ribosomal RNA methyltransferase FtsJ" evidence="8">
    <location>
        <begin position="31"/>
        <end position="185"/>
    </location>
</feature>
<reference evidence="9 10" key="1">
    <citation type="submission" date="2024-03" db="EMBL/GenBank/DDBJ databases">
        <title>The Acrasis kona genome and developmental transcriptomes reveal deep origins of eukaryotic multicellular pathways.</title>
        <authorList>
            <person name="Sheikh S."/>
            <person name="Fu C.-J."/>
            <person name="Brown M.W."/>
            <person name="Baldauf S.L."/>
        </authorList>
    </citation>
    <scope>NUCLEOTIDE SEQUENCE [LARGE SCALE GENOMIC DNA]</scope>
    <source>
        <strain evidence="9 10">ATCC MYA-3509</strain>
    </source>
</reference>
<feature type="active site" description="Proton acceptor" evidence="7">
    <location>
        <position position="174"/>
    </location>
</feature>
<evidence type="ECO:0000256" key="3">
    <source>
        <dbReference type="ARBA" id="ARBA00022603"/>
    </source>
</evidence>
<dbReference type="InterPro" id="IPR015507">
    <property type="entry name" value="rRNA-MeTfrase_E"/>
</dbReference>
<evidence type="ECO:0000259" key="8">
    <source>
        <dbReference type="Pfam" id="PF01728"/>
    </source>
</evidence>
<evidence type="ECO:0000313" key="10">
    <source>
        <dbReference type="Proteomes" id="UP001431209"/>
    </source>
</evidence>
<proteinExistence type="inferred from homology"/>
<name>A0AAW2ZFK3_9EUKA</name>
<comment type="similarity">
    <text evidence="1">Belongs to the class I-like SAM-binding methyltransferase superfamily. RNA methyltransferase RlmE family.</text>
</comment>
<dbReference type="EMBL" id="JAOPGA020001408">
    <property type="protein sequence ID" value="KAL0488149.1"/>
    <property type="molecule type" value="Genomic_DNA"/>
</dbReference>
<evidence type="ECO:0000256" key="5">
    <source>
        <dbReference type="ARBA" id="ARBA00022691"/>
    </source>
</evidence>
<gene>
    <name evidence="9" type="ORF">AKO1_008942</name>
</gene>